<sequence>MNDFNTVLLSMDRIFKKGLDEYEDTAYRWYIISDKDAGLIKYENIEYKRYKR</sequence>
<dbReference type="EMBL" id="JAHLPM010000003">
    <property type="protein sequence ID" value="MBU5437306.1"/>
    <property type="molecule type" value="Genomic_DNA"/>
</dbReference>
<reference evidence="1 2" key="1">
    <citation type="submission" date="2021-06" db="EMBL/GenBank/DDBJ databases">
        <authorList>
            <person name="Sun Q."/>
            <person name="Li D."/>
        </authorList>
    </citation>
    <scope>NUCLEOTIDE SEQUENCE [LARGE SCALE GENOMIC DNA]</scope>
    <source>
        <strain evidence="1 2">MSJ-40</strain>
    </source>
</reference>
<evidence type="ECO:0000313" key="2">
    <source>
        <dbReference type="Proteomes" id="UP000749471"/>
    </source>
</evidence>
<organism evidence="1 2">
    <name type="scientific">Tissierella simiarum</name>
    <dbReference type="NCBI Taxonomy" id="2841534"/>
    <lineage>
        <taxon>Bacteria</taxon>
        <taxon>Bacillati</taxon>
        <taxon>Bacillota</taxon>
        <taxon>Tissierellia</taxon>
        <taxon>Tissierellales</taxon>
        <taxon>Tissierellaceae</taxon>
        <taxon>Tissierella</taxon>
    </lineage>
</organism>
<proteinExistence type="predicted"/>
<evidence type="ECO:0000313" key="1">
    <source>
        <dbReference type="EMBL" id="MBU5437306.1"/>
    </source>
</evidence>
<comment type="caution">
    <text evidence="1">The sequence shown here is derived from an EMBL/GenBank/DDBJ whole genome shotgun (WGS) entry which is preliminary data.</text>
</comment>
<gene>
    <name evidence="1" type="ORF">KQI42_04755</name>
</gene>
<dbReference type="Proteomes" id="UP000749471">
    <property type="component" value="Unassembled WGS sequence"/>
</dbReference>
<accession>A0ABS6E3A4</accession>
<protein>
    <submittedName>
        <fullName evidence="1">Uncharacterized protein</fullName>
    </submittedName>
</protein>
<keyword evidence="2" id="KW-1185">Reference proteome</keyword>
<name>A0ABS6E3A4_9FIRM</name>
<dbReference type="RefSeq" id="WP_216517288.1">
    <property type="nucleotide sequence ID" value="NZ_JAHLPM010000003.1"/>
</dbReference>